<feature type="repeat" description="TPR" evidence="3">
    <location>
        <begin position="291"/>
        <end position="324"/>
    </location>
</feature>
<name>A0A7Z7IWY4_XANCH</name>
<sequence length="371" mass="39416">MLLADEDKQGPRDRATSSSVGQQLFHENLEQRERIAASFDTVLIFEDARRFATIAAVLDEVESAPKACRPSTSCSLMDACYSGLGLTRGGPTSGAYLRENARRVARQMLTAGGADQQVADSGPNGHSVFTWVLLQALTGKGDLNSDGLITGTELAAYVAPAVSAISAQTPAFGSLPGSQGGEFVFQVPSGEEFLTAETAQLSADAIALNGRVDAVRPAPAAVGATVAAAPVTVKTLQGGQARLVLPTAVKSSDRQRAQLANERGLQLYKEKRYADAAEQFAEALKLRPDFALAANNLGFVYYRQGRFAESARWLENTLKIDPSRAVASLNLGDAYAKAGDRDKARKAYSTYLELQPQGSGAEQARTQLQSL</sequence>
<dbReference type="InterPro" id="IPR011990">
    <property type="entry name" value="TPR-like_helical_dom_sf"/>
</dbReference>
<feature type="repeat" description="TPR" evidence="3">
    <location>
        <begin position="325"/>
        <end position="358"/>
    </location>
</feature>
<evidence type="ECO:0000256" key="4">
    <source>
        <dbReference type="SAM" id="MobiDB-lite"/>
    </source>
</evidence>
<gene>
    <name evidence="5" type="ORF">XFF6991_180229</name>
</gene>
<dbReference type="GO" id="GO:0046813">
    <property type="term" value="P:receptor-mediated virion attachment to host cell"/>
    <property type="evidence" value="ECO:0007669"/>
    <property type="project" value="TreeGrafter"/>
</dbReference>
<dbReference type="Proteomes" id="UP000234345">
    <property type="component" value="Unassembled WGS sequence"/>
</dbReference>
<feature type="compositionally biased region" description="Basic and acidic residues" evidence="4">
    <location>
        <begin position="1"/>
        <end position="15"/>
    </location>
</feature>
<dbReference type="AlphaFoldDB" id="A0A7Z7IWY4"/>
<dbReference type="PANTHER" id="PTHR44858:SF1">
    <property type="entry name" value="UDP-N-ACETYLGLUCOSAMINE--PEPTIDE N-ACETYLGLUCOSAMINYLTRANSFERASE SPINDLY-RELATED"/>
    <property type="match status" value="1"/>
</dbReference>
<dbReference type="PROSITE" id="PS00018">
    <property type="entry name" value="EF_HAND_1"/>
    <property type="match status" value="1"/>
</dbReference>
<dbReference type="PROSITE" id="PS50005">
    <property type="entry name" value="TPR"/>
    <property type="match status" value="3"/>
</dbReference>
<organism evidence="5 6">
    <name type="scientific">Xanthomonas campestris pv. phaseoli</name>
    <dbReference type="NCBI Taxonomy" id="317013"/>
    <lineage>
        <taxon>Bacteria</taxon>
        <taxon>Pseudomonadati</taxon>
        <taxon>Pseudomonadota</taxon>
        <taxon>Gammaproteobacteria</taxon>
        <taxon>Lysobacterales</taxon>
        <taxon>Lysobacteraceae</taxon>
        <taxon>Xanthomonas</taxon>
    </lineage>
</organism>
<dbReference type="SUPFAM" id="SSF48452">
    <property type="entry name" value="TPR-like"/>
    <property type="match status" value="1"/>
</dbReference>
<protein>
    <submittedName>
        <fullName evidence="5">Polysaccharide deacetylase</fullName>
    </submittedName>
</protein>
<dbReference type="PANTHER" id="PTHR44858">
    <property type="entry name" value="TETRATRICOPEPTIDE REPEAT PROTEIN 6"/>
    <property type="match status" value="1"/>
</dbReference>
<dbReference type="GO" id="GO:0009279">
    <property type="term" value="C:cell outer membrane"/>
    <property type="evidence" value="ECO:0007669"/>
    <property type="project" value="TreeGrafter"/>
</dbReference>
<evidence type="ECO:0000256" key="1">
    <source>
        <dbReference type="ARBA" id="ARBA00022737"/>
    </source>
</evidence>
<proteinExistence type="predicted"/>
<evidence type="ECO:0000256" key="3">
    <source>
        <dbReference type="PROSITE-ProRule" id="PRU00339"/>
    </source>
</evidence>
<feature type="region of interest" description="Disordered" evidence="4">
    <location>
        <begin position="1"/>
        <end position="22"/>
    </location>
</feature>
<evidence type="ECO:0000313" key="5">
    <source>
        <dbReference type="EMBL" id="SOO23118.1"/>
    </source>
</evidence>
<evidence type="ECO:0000313" key="6">
    <source>
        <dbReference type="Proteomes" id="UP000234345"/>
    </source>
</evidence>
<keyword evidence="1" id="KW-0677">Repeat</keyword>
<dbReference type="Pfam" id="PF13424">
    <property type="entry name" value="TPR_12"/>
    <property type="match status" value="1"/>
</dbReference>
<dbReference type="InterPro" id="IPR018247">
    <property type="entry name" value="EF_Hand_1_Ca_BS"/>
</dbReference>
<comment type="caution">
    <text evidence="5">The sequence shown here is derived from an EMBL/GenBank/DDBJ whole genome shotgun (WGS) entry which is preliminary data.</text>
</comment>
<reference evidence="5 6" key="1">
    <citation type="submission" date="2017-10" db="EMBL/GenBank/DDBJ databases">
        <authorList>
            <person name="Regsiter A."/>
            <person name="William W."/>
        </authorList>
    </citation>
    <scope>NUCLEOTIDE SEQUENCE [LARGE SCALE GENOMIC DNA]</scope>
    <source>
        <strain evidence="5 6">CFBP6991</strain>
    </source>
</reference>
<accession>A0A7Z7IWY4</accession>
<dbReference type="Gene3D" id="1.25.40.10">
    <property type="entry name" value="Tetratricopeptide repeat domain"/>
    <property type="match status" value="1"/>
</dbReference>
<evidence type="ECO:0000256" key="2">
    <source>
        <dbReference type="ARBA" id="ARBA00022803"/>
    </source>
</evidence>
<dbReference type="InterPro" id="IPR019734">
    <property type="entry name" value="TPR_rpt"/>
</dbReference>
<feature type="repeat" description="TPR" evidence="3">
    <location>
        <begin position="257"/>
        <end position="290"/>
    </location>
</feature>
<dbReference type="InterPro" id="IPR050498">
    <property type="entry name" value="Ycf3"/>
</dbReference>
<dbReference type="SMART" id="SM00028">
    <property type="entry name" value="TPR"/>
    <property type="match status" value="3"/>
</dbReference>
<dbReference type="EMBL" id="OCZC01000046">
    <property type="protein sequence ID" value="SOO23118.1"/>
    <property type="molecule type" value="Genomic_DNA"/>
</dbReference>
<keyword evidence="2 3" id="KW-0802">TPR repeat</keyword>